<dbReference type="InterPro" id="IPR036390">
    <property type="entry name" value="WH_DNA-bd_sf"/>
</dbReference>
<dbReference type="Proteomes" id="UP000178771">
    <property type="component" value="Unassembled WGS sequence"/>
</dbReference>
<evidence type="ECO:0008006" key="5">
    <source>
        <dbReference type="Google" id="ProtNLM"/>
    </source>
</evidence>
<name>A0A1F4V361_UNCKA</name>
<evidence type="ECO:0000313" key="4">
    <source>
        <dbReference type="Proteomes" id="UP000178771"/>
    </source>
</evidence>
<dbReference type="InterPro" id="IPR025420">
    <property type="entry name" value="DUF4143"/>
</dbReference>
<evidence type="ECO:0000259" key="1">
    <source>
        <dbReference type="Pfam" id="PF13173"/>
    </source>
</evidence>
<feature type="domain" description="DUF4143" evidence="2">
    <location>
        <begin position="218"/>
        <end position="356"/>
    </location>
</feature>
<dbReference type="InterPro" id="IPR027417">
    <property type="entry name" value="P-loop_NTPase"/>
</dbReference>
<dbReference type="Pfam" id="PF13173">
    <property type="entry name" value="AAA_14"/>
    <property type="match status" value="1"/>
</dbReference>
<dbReference type="PANTHER" id="PTHR33295">
    <property type="entry name" value="ATPASE"/>
    <property type="match status" value="1"/>
</dbReference>
<organism evidence="3 4">
    <name type="scientific">candidate division WWE3 bacterium RIFCSPLOWO2_01_FULL_39_13</name>
    <dbReference type="NCBI Taxonomy" id="1802624"/>
    <lineage>
        <taxon>Bacteria</taxon>
        <taxon>Katanobacteria</taxon>
    </lineage>
</organism>
<dbReference type="EMBL" id="MEVH01000016">
    <property type="protein sequence ID" value="OGC51644.1"/>
    <property type="molecule type" value="Genomic_DNA"/>
</dbReference>
<dbReference type="AlphaFoldDB" id="A0A1F4V361"/>
<accession>A0A1F4V361</accession>
<reference evidence="3 4" key="1">
    <citation type="journal article" date="2016" name="Nat. Commun.">
        <title>Thousands of microbial genomes shed light on interconnected biogeochemical processes in an aquifer system.</title>
        <authorList>
            <person name="Anantharaman K."/>
            <person name="Brown C.T."/>
            <person name="Hug L.A."/>
            <person name="Sharon I."/>
            <person name="Castelle C.J."/>
            <person name="Probst A.J."/>
            <person name="Thomas B.C."/>
            <person name="Singh A."/>
            <person name="Wilkins M.J."/>
            <person name="Karaoz U."/>
            <person name="Brodie E.L."/>
            <person name="Williams K.H."/>
            <person name="Hubbard S.S."/>
            <person name="Banfield J.F."/>
        </authorList>
    </citation>
    <scope>NUCLEOTIDE SEQUENCE [LARGE SCALE GENOMIC DNA]</scope>
</reference>
<proteinExistence type="predicted"/>
<protein>
    <recommendedName>
        <fullName evidence="5">ATPase</fullName>
    </recommendedName>
</protein>
<gene>
    <name evidence="3" type="ORF">A2982_02080</name>
</gene>
<dbReference type="Gene3D" id="3.40.50.300">
    <property type="entry name" value="P-loop containing nucleotide triphosphate hydrolases"/>
    <property type="match status" value="2"/>
</dbReference>
<comment type="caution">
    <text evidence="3">The sequence shown here is derived from an EMBL/GenBank/DDBJ whole genome shotgun (WGS) entry which is preliminary data.</text>
</comment>
<dbReference type="SUPFAM" id="SSF46785">
    <property type="entry name" value="Winged helix' DNA-binding domain"/>
    <property type="match status" value="1"/>
</dbReference>
<evidence type="ECO:0000259" key="2">
    <source>
        <dbReference type="Pfam" id="PF13635"/>
    </source>
</evidence>
<dbReference type="STRING" id="1802624.A2982_02080"/>
<sequence length="396" mass="46057">MFYERDILHTLLDEINRKEIVVITGMRQVGKTTILEHIFNELGSNNKAILDAGNPLHRNAFDEINYDKVMLNLREYGLTSNDDAYVFIDEIQNMPEISKVIKYLYDHFQVKFFVTGSSSYYLKNLFPESLAGRKFVYELFPLTFKEFLAFKEVDRKDQITETLRDKEKARNKLTPELYNGYFEEYMKYGGFPGVVIEKDNKRKEGILDNIFKSYFEIDVKNLADFKDLSKLRDLILLLVARVGYKLDISKLASELEISRETVYSYLSFLERTYFISMVPKYSKSLDRSSAGNRKLYYCDSGLANYLGNISGGQLFENTIYQNLKPKYRNISYFSKRTGAEIDFILGGNIAIEVKLSAEKRHLVNTNRISRELGLQESYVVSKKFFDNEGIILAQDL</sequence>
<dbReference type="SUPFAM" id="SSF52540">
    <property type="entry name" value="P-loop containing nucleoside triphosphate hydrolases"/>
    <property type="match status" value="1"/>
</dbReference>
<feature type="domain" description="AAA" evidence="1">
    <location>
        <begin position="18"/>
        <end position="148"/>
    </location>
</feature>
<dbReference type="Pfam" id="PF13635">
    <property type="entry name" value="DUF4143"/>
    <property type="match status" value="1"/>
</dbReference>
<evidence type="ECO:0000313" key="3">
    <source>
        <dbReference type="EMBL" id="OGC51644.1"/>
    </source>
</evidence>
<dbReference type="InterPro" id="IPR041682">
    <property type="entry name" value="AAA_14"/>
</dbReference>
<dbReference type="PANTHER" id="PTHR33295:SF8">
    <property type="entry name" value="AAA+ ATPASE DOMAIN-CONTAINING PROTEIN"/>
    <property type="match status" value="1"/>
</dbReference>